<dbReference type="EMBL" id="KB446557">
    <property type="protein sequence ID" value="EME84797.1"/>
    <property type="molecule type" value="Genomic_DNA"/>
</dbReference>
<organism evidence="1 2">
    <name type="scientific">Pseudocercospora fijiensis (strain CIRAD86)</name>
    <name type="common">Black leaf streak disease fungus</name>
    <name type="synonym">Mycosphaerella fijiensis</name>
    <dbReference type="NCBI Taxonomy" id="383855"/>
    <lineage>
        <taxon>Eukaryota</taxon>
        <taxon>Fungi</taxon>
        <taxon>Dikarya</taxon>
        <taxon>Ascomycota</taxon>
        <taxon>Pezizomycotina</taxon>
        <taxon>Dothideomycetes</taxon>
        <taxon>Dothideomycetidae</taxon>
        <taxon>Mycosphaerellales</taxon>
        <taxon>Mycosphaerellaceae</taxon>
        <taxon>Pseudocercospora</taxon>
    </lineage>
</organism>
<protein>
    <submittedName>
        <fullName evidence="1">Uncharacterized protein</fullName>
    </submittedName>
</protein>
<dbReference type="VEuPathDB" id="FungiDB:MYCFIDRAFT_173722"/>
<keyword evidence="2" id="KW-1185">Reference proteome</keyword>
<dbReference type="AlphaFoldDB" id="M3B603"/>
<reference evidence="1 2" key="1">
    <citation type="journal article" date="2012" name="PLoS Pathog.">
        <title>Diverse lifestyles and strategies of plant pathogenesis encoded in the genomes of eighteen Dothideomycetes fungi.</title>
        <authorList>
            <person name="Ohm R.A."/>
            <person name="Feau N."/>
            <person name="Henrissat B."/>
            <person name="Schoch C.L."/>
            <person name="Horwitz B.A."/>
            <person name="Barry K.W."/>
            <person name="Condon B.J."/>
            <person name="Copeland A.C."/>
            <person name="Dhillon B."/>
            <person name="Glaser F."/>
            <person name="Hesse C.N."/>
            <person name="Kosti I."/>
            <person name="LaButti K."/>
            <person name="Lindquist E.A."/>
            <person name="Lucas S."/>
            <person name="Salamov A.A."/>
            <person name="Bradshaw R.E."/>
            <person name="Ciuffetti L."/>
            <person name="Hamelin R.C."/>
            <person name="Kema G.H.J."/>
            <person name="Lawrence C."/>
            <person name="Scott J.A."/>
            <person name="Spatafora J.W."/>
            <person name="Turgeon B.G."/>
            <person name="de Wit P.J.G.M."/>
            <person name="Zhong S."/>
            <person name="Goodwin S.B."/>
            <person name="Grigoriev I.V."/>
        </authorList>
    </citation>
    <scope>NUCLEOTIDE SEQUENCE [LARGE SCALE GENOMIC DNA]</scope>
    <source>
        <strain evidence="1 2">CIRAD86</strain>
    </source>
</reference>
<evidence type="ECO:0000313" key="1">
    <source>
        <dbReference type="EMBL" id="EME84797.1"/>
    </source>
</evidence>
<gene>
    <name evidence="1" type="ORF">MYCFIDRAFT_173722</name>
</gene>
<proteinExistence type="predicted"/>
<name>M3B603_PSEFD</name>
<evidence type="ECO:0000313" key="2">
    <source>
        <dbReference type="Proteomes" id="UP000016932"/>
    </source>
</evidence>
<dbReference type="KEGG" id="pfj:MYCFIDRAFT_173722"/>
<dbReference type="GeneID" id="19333045"/>
<dbReference type="RefSeq" id="XP_007925382.1">
    <property type="nucleotide sequence ID" value="XM_007927191.1"/>
</dbReference>
<sequence>MDSKTVRHDEMGRFLQRMHDASLFVIVTFGKELVSGQEVLWSAVADSSSVFVPASWIAVCLNYAKYPVLIRAELRFPKTRTPW</sequence>
<dbReference type="HOGENOM" id="CLU_2543537_0_0_1"/>
<accession>M3B603</accession>
<dbReference type="Proteomes" id="UP000016932">
    <property type="component" value="Unassembled WGS sequence"/>
</dbReference>